<evidence type="ECO:0000259" key="7">
    <source>
        <dbReference type="PROSITE" id="PS50195"/>
    </source>
</evidence>
<dbReference type="GO" id="GO:0007034">
    <property type="term" value="P:vacuolar transport"/>
    <property type="evidence" value="ECO:0007669"/>
    <property type="project" value="UniProtKB-ARBA"/>
</dbReference>
<dbReference type="SUPFAM" id="SSF64268">
    <property type="entry name" value="PX domain"/>
    <property type="match status" value="1"/>
</dbReference>
<dbReference type="GO" id="GO:0035091">
    <property type="term" value="F:phosphatidylinositol binding"/>
    <property type="evidence" value="ECO:0007669"/>
    <property type="project" value="InterPro"/>
</dbReference>
<dbReference type="Proteomes" id="UP000020467">
    <property type="component" value="Unassembled WGS sequence"/>
</dbReference>
<keyword evidence="9" id="KW-1185">Reference proteome</keyword>
<dbReference type="PANTHER" id="PTHR22775:SF3">
    <property type="entry name" value="SORTING NEXIN-13"/>
    <property type="match status" value="1"/>
</dbReference>
<dbReference type="KEGG" id="cfj:CFIO01_06088"/>
<evidence type="ECO:0000256" key="3">
    <source>
        <dbReference type="ARBA" id="ARBA00023054"/>
    </source>
</evidence>
<organism evidence="8 9">
    <name type="scientific">Colletotrichum fioriniae PJ7</name>
    <dbReference type="NCBI Taxonomy" id="1445577"/>
    <lineage>
        <taxon>Eukaryota</taxon>
        <taxon>Fungi</taxon>
        <taxon>Dikarya</taxon>
        <taxon>Ascomycota</taxon>
        <taxon>Pezizomycotina</taxon>
        <taxon>Sordariomycetes</taxon>
        <taxon>Hypocreomycetidae</taxon>
        <taxon>Glomerellales</taxon>
        <taxon>Glomerellaceae</taxon>
        <taxon>Colletotrichum</taxon>
        <taxon>Colletotrichum acutatum species complex</taxon>
    </lineage>
</organism>
<feature type="domain" description="PX" evidence="7">
    <location>
        <begin position="3"/>
        <end position="118"/>
    </location>
</feature>
<feature type="region of interest" description="Disordered" evidence="5">
    <location>
        <begin position="229"/>
        <end position="265"/>
    </location>
</feature>
<dbReference type="InterPro" id="IPR000727">
    <property type="entry name" value="T_SNARE_dom"/>
</dbReference>
<evidence type="ECO:0000256" key="1">
    <source>
        <dbReference type="ARBA" id="ARBA00004116"/>
    </source>
</evidence>
<comment type="caution">
    <text evidence="8">The sequence shown here is derived from an EMBL/GenBank/DDBJ whole genome shotgun (WGS) entry which is preliminary data.</text>
</comment>
<dbReference type="FunFam" id="3.30.1520.10:FF:000052">
    <property type="entry name" value="Putative SNARE complex subunit (Vam7)"/>
    <property type="match status" value="1"/>
</dbReference>
<evidence type="ECO:0000256" key="5">
    <source>
        <dbReference type="SAM" id="MobiDB-lite"/>
    </source>
</evidence>
<protein>
    <submittedName>
        <fullName evidence="8">PX domain-containing protein</fullName>
    </submittedName>
</protein>
<dbReference type="SMART" id="SM00312">
    <property type="entry name" value="PX"/>
    <property type="match status" value="1"/>
</dbReference>
<dbReference type="InterPro" id="IPR001683">
    <property type="entry name" value="PX_dom"/>
</dbReference>
<dbReference type="Pfam" id="PF00787">
    <property type="entry name" value="PX"/>
    <property type="match status" value="1"/>
</dbReference>
<feature type="compositionally biased region" description="Gly residues" evidence="5">
    <location>
        <begin position="248"/>
        <end position="261"/>
    </location>
</feature>
<comment type="function">
    <text evidence="4">Essential for proper morphogenesis of the vacuole. May exist as structural reinforcement on the surface of the vacuolar membrane and be required for maintenance against rupture by osmotic pressure.</text>
</comment>
<evidence type="ECO:0000259" key="6">
    <source>
        <dbReference type="PROSITE" id="PS50192"/>
    </source>
</evidence>
<comment type="subcellular location">
    <subcellularLocation>
        <location evidence="1">Vacuole</location>
    </subcellularLocation>
</comment>
<dbReference type="InterPro" id="IPR036871">
    <property type="entry name" value="PX_dom_sf"/>
</dbReference>
<evidence type="ECO:0000256" key="2">
    <source>
        <dbReference type="ARBA" id="ARBA00022554"/>
    </source>
</evidence>
<dbReference type="GO" id="GO:0097576">
    <property type="term" value="P:vacuole fusion"/>
    <property type="evidence" value="ECO:0007669"/>
    <property type="project" value="UniProtKB-ARBA"/>
</dbReference>
<proteinExistence type="predicted"/>
<keyword evidence="3" id="KW-0175">Coiled coil</keyword>
<reference evidence="8 9" key="1">
    <citation type="submission" date="2014-02" db="EMBL/GenBank/DDBJ databases">
        <title>The genome sequence of Colletotrichum fioriniae PJ7.</title>
        <authorList>
            <person name="Baroncelli R."/>
            <person name="Thon M.R."/>
        </authorList>
    </citation>
    <scope>NUCLEOTIDE SEQUENCE [LARGE SCALE GENOMIC DNA]</scope>
    <source>
        <strain evidence="8 9">PJ7</strain>
    </source>
</reference>
<dbReference type="Gene3D" id="3.30.1520.10">
    <property type="entry name" value="Phox-like domain"/>
    <property type="match status" value="1"/>
</dbReference>
<dbReference type="SMART" id="SM00397">
    <property type="entry name" value="t_SNARE"/>
    <property type="match status" value="1"/>
</dbReference>
<evidence type="ECO:0000256" key="4">
    <source>
        <dbReference type="ARBA" id="ARBA00054927"/>
    </source>
</evidence>
<dbReference type="PROSITE" id="PS50195">
    <property type="entry name" value="PX"/>
    <property type="match status" value="1"/>
</dbReference>
<evidence type="ECO:0000313" key="9">
    <source>
        <dbReference type="Proteomes" id="UP000020467"/>
    </source>
</evidence>
<accession>A0A010QR63</accession>
<dbReference type="OrthoDB" id="428895at2759"/>
<dbReference type="CDD" id="cd15858">
    <property type="entry name" value="SNARE_VAM7"/>
    <property type="match status" value="1"/>
</dbReference>
<dbReference type="eggNOG" id="ENOG502RXJQ">
    <property type="taxonomic scope" value="Eukaryota"/>
</dbReference>
<dbReference type="STRING" id="1445577.A0A010QR63"/>
<dbReference type="GO" id="GO:0016192">
    <property type="term" value="P:vesicle-mediated transport"/>
    <property type="evidence" value="ECO:0007669"/>
    <property type="project" value="UniProtKB-ARBA"/>
</dbReference>
<dbReference type="SUPFAM" id="SSF58038">
    <property type="entry name" value="SNARE fusion complex"/>
    <property type="match status" value="1"/>
</dbReference>
<dbReference type="AlphaFoldDB" id="A0A010QR63"/>
<dbReference type="CDD" id="cd06897">
    <property type="entry name" value="PX_SNARE"/>
    <property type="match status" value="1"/>
</dbReference>
<dbReference type="GO" id="GO:0000329">
    <property type="term" value="C:fungal-type vacuole membrane"/>
    <property type="evidence" value="ECO:0007669"/>
    <property type="project" value="UniProtKB-ARBA"/>
</dbReference>
<dbReference type="HOGENOM" id="CLU_033748_2_0_1"/>
<dbReference type="EMBL" id="JARH01000308">
    <property type="protein sequence ID" value="EXF82612.1"/>
    <property type="molecule type" value="Genomic_DNA"/>
</dbReference>
<name>A0A010QR63_9PEZI</name>
<gene>
    <name evidence="8" type="ORF">CFIO01_06088</name>
</gene>
<dbReference type="PROSITE" id="PS50192">
    <property type="entry name" value="T_SNARE"/>
    <property type="match status" value="1"/>
</dbReference>
<dbReference type="FunFam" id="1.20.5.110:FF:000058">
    <property type="entry name" value="VAM7p Vacuolar SNARE protein"/>
    <property type="match status" value="1"/>
</dbReference>
<feature type="domain" description="T-SNARE coiled-coil homology" evidence="6">
    <location>
        <begin position="312"/>
        <end position="374"/>
    </location>
</feature>
<dbReference type="Gene3D" id="1.20.5.110">
    <property type="match status" value="1"/>
</dbReference>
<keyword evidence="2" id="KW-0926">Vacuole</keyword>
<sequence>MAPPAEISIPSTILSTGESKPFTLYNITLRLPLKSFVVQKRYSDFATLHQTLTSLVGAAPPNPLPGKSWFKSTVSSPDLTEQRRKGLEAYLRAIAESPDRRWRDTSAWRTFLNLPSTGVGSTGNSAASAHGLITSGRAGAADPTTWLDLHREMKSCLHDARNQLARRDGAVDSNNTSAAAEAGAAAKKALVKAGTLVSTLADGLRAMQEGGRLGDGELRRRRDLLSSARVEREGLDKLSNSMAQGNSRNGGSGPGGPGGREGWASAGDKAALLGRSGGGGGARTGGRVLGAPLPETERTRELDNNGVVQLQRQMMSEQDEQVNTLAAIVRRQKEIGLQINEEVTEQTKMLDRLNEDADRVGGKIDVAKKRIKKF</sequence>
<evidence type="ECO:0000313" key="8">
    <source>
        <dbReference type="EMBL" id="EXF82612.1"/>
    </source>
</evidence>
<dbReference type="PANTHER" id="PTHR22775">
    <property type="entry name" value="SORTING NEXIN"/>
    <property type="match status" value="1"/>
</dbReference>